<name>A0A4U3A9Q0_BACMY</name>
<proteinExistence type="predicted"/>
<evidence type="ECO:0000313" key="1">
    <source>
        <dbReference type="EMBL" id="TKI84507.1"/>
    </source>
</evidence>
<protein>
    <submittedName>
        <fullName evidence="1">Uncharacterized protein</fullName>
    </submittedName>
</protein>
<comment type="caution">
    <text evidence="1">The sequence shown here is derived from an EMBL/GenBank/DDBJ whole genome shotgun (WGS) entry which is preliminary data.</text>
</comment>
<dbReference type="Proteomes" id="UP000305524">
    <property type="component" value="Unassembled WGS sequence"/>
</dbReference>
<dbReference type="RefSeq" id="WP_137057812.1">
    <property type="nucleotide sequence ID" value="NZ_SZOD01000297.1"/>
</dbReference>
<organism evidence="1 2">
    <name type="scientific">Bacillus mycoides</name>
    <dbReference type="NCBI Taxonomy" id="1405"/>
    <lineage>
        <taxon>Bacteria</taxon>
        <taxon>Bacillati</taxon>
        <taxon>Bacillota</taxon>
        <taxon>Bacilli</taxon>
        <taxon>Bacillales</taxon>
        <taxon>Bacillaceae</taxon>
        <taxon>Bacillus</taxon>
        <taxon>Bacillus cereus group</taxon>
    </lineage>
</organism>
<gene>
    <name evidence="1" type="ORF">FC701_13700</name>
</gene>
<sequence length="106" mass="12607">MIKVTKSDKYKELLNRHNKLMEENEDFRNAAKSLTYPVGKKLELIIEITDEYHSYNLRKLLDGDLEGAELLGFRVNEIVLHPEERKKNEVRHILNKVIQDIDNYRL</sequence>
<evidence type="ECO:0000313" key="2">
    <source>
        <dbReference type="Proteomes" id="UP000305524"/>
    </source>
</evidence>
<dbReference type="AlphaFoldDB" id="A0A4U3A9Q0"/>
<dbReference type="EMBL" id="SZOD01000297">
    <property type="protein sequence ID" value="TKI84507.1"/>
    <property type="molecule type" value="Genomic_DNA"/>
</dbReference>
<accession>A0A4U3A9Q0</accession>
<reference evidence="1 2" key="1">
    <citation type="journal article" date="2019" name="Environ. Microbiol.">
        <title>An active ?-lactamase is a part of an orchestrated cell wall stress resistance network of Bacillus subtilis and related rhizosphere species.</title>
        <authorList>
            <person name="Bucher T."/>
            <person name="Keren-Paz A."/>
            <person name="Hausser J."/>
            <person name="Olender T."/>
            <person name="Cytryn E."/>
            <person name="Kolodkin-Gal I."/>
        </authorList>
    </citation>
    <scope>NUCLEOTIDE SEQUENCE [LARGE SCALE GENOMIC DNA]</scope>
    <source>
        <strain evidence="1 2">I186</strain>
    </source>
</reference>